<dbReference type="EMBL" id="CP024962">
    <property type="protein sequence ID" value="ATZ16618.1"/>
    <property type="molecule type" value="Genomic_DNA"/>
</dbReference>
<name>A0A2K8NTW3_9MOLU</name>
<accession>A0A2K8NTW3</accession>
<keyword evidence="2" id="KW-1185">Reference proteome</keyword>
<dbReference type="KEGG" id="efr:EFREU_v1c05980"/>
<organism evidence="1 2">
    <name type="scientific">Entomoplasma freundtii</name>
    <dbReference type="NCBI Taxonomy" id="74700"/>
    <lineage>
        <taxon>Bacteria</taxon>
        <taxon>Bacillati</taxon>
        <taxon>Mycoplasmatota</taxon>
        <taxon>Mollicutes</taxon>
        <taxon>Entomoplasmatales</taxon>
        <taxon>Entomoplasmataceae</taxon>
        <taxon>Entomoplasma</taxon>
    </lineage>
</organism>
<evidence type="ECO:0000313" key="1">
    <source>
        <dbReference type="EMBL" id="ATZ16618.1"/>
    </source>
</evidence>
<evidence type="ECO:0000313" key="2">
    <source>
        <dbReference type="Proteomes" id="UP000232222"/>
    </source>
</evidence>
<sequence length="178" mass="19800">MKILLTSLLGLSLLGAGLTPAVSSLDGNSSDTITKQQVKPQTVQYVFLDKAEYIVNNSDVQINVTFKWNDKVAHPPSRLEFNGDGLSSIVNCGGTIYEHEWRGFPLTIDKFHVLLNEENISGLATQTTTLWFHCGKVESTGDYELTIFYSARTIHSLSDVTGTLYFPLKQIFFFGDTK</sequence>
<dbReference type="AlphaFoldDB" id="A0A2K8NTW3"/>
<protein>
    <submittedName>
        <fullName evidence="1">Uncharacterized protein</fullName>
    </submittedName>
</protein>
<dbReference type="Proteomes" id="UP000232222">
    <property type="component" value="Chromosome"/>
</dbReference>
<gene>
    <name evidence="1" type="ORF">EFREU_v1c05980</name>
</gene>
<dbReference type="RefSeq" id="WP_100609688.1">
    <property type="nucleotide sequence ID" value="NZ_CP024962.1"/>
</dbReference>
<proteinExistence type="predicted"/>
<reference evidence="1 2" key="1">
    <citation type="submission" date="2017-11" db="EMBL/GenBank/DDBJ databases">
        <title>Genome sequence of Entomoplasma freundtii BARC 318 (ATCC 51999).</title>
        <authorList>
            <person name="Lo W.-S."/>
            <person name="Gasparich G.E."/>
            <person name="Kuo C.-H."/>
        </authorList>
    </citation>
    <scope>NUCLEOTIDE SEQUENCE [LARGE SCALE GENOMIC DNA]</scope>
    <source>
        <strain evidence="1 2">BARC 318</strain>
    </source>
</reference>